<evidence type="ECO:0000313" key="1">
    <source>
        <dbReference type="EMBL" id="EIR20684.1"/>
    </source>
</evidence>
<name>A0AB72ZMN4_YERPE</name>
<comment type="caution">
    <text evidence="1">The sequence shown here is derived from an EMBL/GenBank/DDBJ whole genome shotgun (WGS) entry which is preliminary data.</text>
</comment>
<evidence type="ECO:0000313" key="2">
    <source>
        <dbReference type="Proteomes" id="UP000003231"/>
    </source>
</evidence>
<organism evidence="1 2">
    <name type="scientific">Yersinia pestis PY-08</name>
    <dbReference type="NCBI Taxonomy" id="992134"/>
    <lineage>
        <taxon>Bacteria</taxon>
        <taxon>Pseudomonadati</taxon>
        <taxon>Pseudomonadota</taxon>
        <taxon>Gammaproteobacteria</taxon>
        <taxon>Enterobacterales</taxon>
        <taxon>Yersiniaceae</taxon>
        <taxon>Yersinia</taxon>
    </lineage>
</organism>
<gene>
    <name evidence="1" type="ORF">YPPY08_1773</name>
</gene>
<reference evidence="1 2" key="1">
    <citation type="submission" date="2012-05" db="EMBL/GenBank/DDBJ databases">
        <title>Genome sequence of Yersinia Pestis PY-08.</title>
        <authorList>
            <person name="Santana-Cruz I."/>
            <person name="Sengamalay N."/>
            <person name="McCracken C."/>
            <person name="Daugherty S.C."/>
            <person name="Maroo A."/>
            <person name="Vara P.G."/>
            <person name="Tallon L.J."/>
            <person name="Sadzewicz L."/>
            <person name="Vinetz J.M."/>
            <person name="Cespedes Zambrano M.J."/>
            <person name="Fraser-Liggett C.M."/>
            <person name="Tettelin H."/>
        </authorList>
    </citation>
    <scope>NUCLEOTIDE SEQUENCE [LARGE SCALE GENOMIC DNA]</scope>
    <source>
        <strain evidence="1 2">PY-08</strain>
    </source>
</reference>
<feature type="non-terminal residue" evidence="1">
    <location>
        <position position="14"/>
    </location>
</feature>
<sequence length="14" mass="1706">MLIDMLILKRFLIS</sequence>
<protein>
    <submittedName>
        <fullName evidence="1">Uncharacterized protein</fullName>
    </submittedName>
</protein>
<accession>A0AB72ZMN4</accession>
<dbReference type="EMBL" id="AKRT01000233">
    <property type="protein sequence ID" value="EIR20684.1"/>
    <property type="molecule type" value="Genomic_DNA"/>
</dbReference>
<dbReference type="Proteomes" id="UP000003231">
    <property type="component" value="Unassembled WGS sequence"/>
</dbReference>
<proteinExistence type="predicted"/>